<dbReference type="EMBL" id="JAEACU010000004">
    <property type="protein sequence ID" value="KAH7534020.1"/>
    <property type="molecule type" value="Genomic_DNA"/>
</dbReference>
<dbReference type="InterPro" id="IPR057135">
    <property type="entry name" value="At4g27190-like_LRR"/>
</dbReference>
<comment type="caution">
    <text evidence="3">The sequence shown here is derived from an EMBL/GenBank/DDBJ whole genome shotgun (WGS) entry which is preliminary data.</text>
</comment>
<evidence type="ECO:0000313" key="3">
    <source>
        <dbReference type="EMBL" id="KAH7534020.1"/>
    </source>
</evidence>
<dbReference type="InterPro" id="IPR050905">
    <property type="entry name" value="Plant_NBS-LRR"/>
</dbReference>
<feature type="domain" description="Disease resistance protein At4g27190-like leucine-rich repeats" evidence="2">
    <location>
        <begin position="346"/>
        <end position="452"/>
    </location>
</feature>
<proteinExistence type="predicted"/>
<accession>A0A978VLQ1</accession>
<protein>
    <recommendedName>
        <fullName evidence="2">Disease resistance protein At4g27190-like leucine-rich repeats domain-containing protein</fullName>
    </recommendedName>
</protein>
<feature type="domain" description="Disease resistance protein At4g27190-like leucine-rich repeats" evidence="2">
    <location>
        <begin position="39"/>
        <end position="147"/>
    </location>
</feature>
<dbReference type="InterPro" id="IPR032675">
    <property type="entry name" value="LRR_dom_sf"/>
</dbReference>
<sequence>MELDHLPQLTRFCAECDTSGTPDQGHTLFNQKVALPSLQVLDLKSLQLKRIWADQLWQTCYLQNLRELSVRWCYSLKYLLSFAMARSLVQLEELVVYGCKGMKEIIIIKEPTVTFDDSDELEIMELPKLKRIRLDDLPKLIQFCSQSQGQGSKQLMFSDSTSAFFNQEVAFPSLEYLSLRGLSRSMKRVEYFSGGLDMSSLNSVQQRVPYDLLVPNLTTKLTLYACNNVENLLSASVTKSFVHLRTLQVSDCELLKEVVFTEESGDGIRSHKICFPALKILRLSHLTNIEKFCAGDHIECLFLESLEIKGCPKLSTFISRSTDHKAVPEETDMDSVATQPALFNNQKITLPKLRIMVLERCNSIIEIWHVDDTKDRGQQSARSRSAIFQSLEFLQVSECGSLNKLLEANSSVSFENLTDLKVLKCNRMEYLLSPSAAKTLVQLEKMGVSECEAMKGIIAPSSSSEADHDDDKLFIASFDNLEVLVLDSLPSLTSFHVGKCALEFPKLSPVVVAGNCPELRSFCGHGSTITTPKLTTFVRKRTEPFRDLYTWIEDTDTQITIHDYWFKSLTLDLETDDKIELQEEGGSIDINTTIQQFWENYHPQK</sequence>
<evidence type="ECO:0000313" key="4">
    <source>
        <dbReference type="Proteomes" id="UP000813462"/>
    </source>
</evidence>
<keyword evidence="1" id="KW-0611">Plant defense</keyword>
<evidence type="ECO:0000259" key="2">
    <source>
        <dbReference type="Pfam" id="PF23247"/>
    </source>
</evidence>
<dbReference type="PANTHER" id="PTHR33463">
    <property type="entry name" value="NB-ARC DOMAIN-CONTAINING PROTEIN-RELATED"/>
    <property type="match status" value="1"/>
</dbReference>
<organism evidence="3 4">
    <name type="scientific">Ziziphus jujuba var. spinosa</name>
    <dbReference type="NCBI Taxonomy" id="714518"/>
    <lineage>
        <taxon>Eukaryota</taxon>
        <taxon>Viridiplantae</taxon>
        <taxon>Streptophyta</taxon>
        <taxon>Embryophyta</taxon>
        <taxon>Tracheophyta</taxon>
        <taxon>Spermatophyta</taxon>
        <taxon>Magnoliopsida</taxon>
        <taxon>eudicotyledons</taxon>
        <taxon>Gunneridae</taxon>
        <taxon>Pentapetalae</taxon>
        <taxon>rosids</taxon>
        <taxon>fabids</taxon>
        <taxon>Rosales</taxon>
        <taxon>Rhamnaceae</taxon>
        <taxon>Paliureae</taxon>
        <taxon>Ziziphus</taxon>
    </lineage>
</organism>
<name>A0A978VLQ1_ZIZJJ</name>
<dbReference type="SUPFAM" id="SSF52058">
    <property type="entry name" value="L domain-like"/>
    <property type="match status" value="1"/>
</dbReference>
<gene>
    <name evidence="3" type="ORF">FEM48_Zijuj04G0193400</name>
</gene>
<feature type="domain" description="Disease resistance protein At4g27190-like leucine-rich repeats" evidence="2">
    <location>
        <begin position="219"/>
        <end position="321"/>
    </location>
</feature>
<dbReference type="Proteomes" id="UP000813462">
    <property type="component" value="Unassembled WGS sequence"/>
</dbReference>
<evidence type="ECO:0000256" key="1">
    <source>
        <dbReference type="ARBA" id="ARBA00022821"/>
    </source>
</evidence>
<reference evidence="3" key="1">
    <citation type="journal article" date="2021" name="Front. Plant Sci.">
        <title>Chromosome-Scale Genome Assembly for Chinese Sour Jujube and Insights Into Its Genome Evolution and Domestication Signature.</title>
        <authorList>
            <person name="Shen L.-Y."/>
            <person name="Luo H."/>
            <person name="Wang X.-L."/>
            <person name="Wang X.-M."/>
            <person name="Qiu X.-J."/>
            <person name="Liu H."/>
            <person name="Zhou S.-S."/>
            <person name="Jia K.-H."/>
            <person name="Nie S."/>
            <person name="Bao Y.-T."/>
            <person name="Zhang R.-G."/>
            <person name="Yun Q.-Z."/>
            <person name="Chai Y.-H."/>
            <person name="Lu J.-Y."/>
            <person name="Li Y."/>
            <person name="Zhao S.-W."/>
            <person name="Mao J.-F."/>
            <person name="Jia S.-G."/>
            <person name="Mao Y.-M."/>
        </authorList>
    </citation>
    <scope>NUCLEOTIDE SEQUENCE</scope>
    <source>
        <strain evidence="3">AT0</strain>
        <tissue evidence="3">Leaf</tissue>
    </source>
</reference>
<dbReference type="AlphaFoldDB" id="A0A978VLQ1"/>
<dbReference type="Pfam" id="PF23247">
    <property type="entry name" value="LRR_RPS2"/>
    <property type="match status" value="3"/>
</dbReference>
<dbReference type="PANTHER" id="PTHR33463:SF204">
    <property type="entry name" value="NB-ARC DOMAIN-CONTAINING PROTEIN"/>
    <property type="match status" value="1"/>
</dbReference>
<dbReference type="Gene3D" id="3.80.10.10">
    <property type="entry name" value="Ribonuclease Inhibitor"/>
    <property type="match status" value="3"/>
</dbReference>